<gene>
    <name evidence="3" type="ORF">C8N45_101386</name>
</gene>
<keyword evidence="4" id="KW-1185">Reference proteome</keyword>
<keyword evidence="2" id="KW-0472">Membrane</keyword>
<dbReference type="OrthoDB" id="8115457at2"/>
<accession>A0A2T6KQG4</accession>
<keyword evidence="2" id="KW-0812">Transmembrane</keyword>
<sequence>MSQPKEPNLLRFYIGHCIIGFALSALFVGLLLWLDVAGLRSLIMGSDIGWLAVFLLWFFHGTIFGSVQFGVSIMLNIDKGDNGPRRGHMTPVRVKADSAKPLQP</sequence>
<evidence type="ECO:0000256" key="1">
    <source>
        <dbReference type="SAM" id="MobiDB-lite"/>
    </source>
</evidence>
<proteinExistence type="predicted"/>
<dbReference type="Proteomes" id="UP000244523">
    <property type="component" value="Unassembled WGS sequence"/>
</dbReference>
<comment type="caution">
    <text evidence="3">The sequence shown here is derived from an EMBL/GenBank/DDBJ whole genome shotgun (WGS) entry which is preliminary data.</text>
</comment>
<name>A0A2T6KQG4_9RHOB</name>
<dbReference type="RefSeq" id="WP_108385102.1">
    <property type="nucleotide sequence ID" value="NZ_QBUD01000001.1"/>
</dbReference>
<feature type="transmembrane region" description="Helical" evidence="2">
    <location>
        <begin position="12"/>
        <end position="34"/>
    </location>
</feature>
<feature type="region of interest" description="Disordered" evidence="1">
    <location>
        <begin position="82"/>
        <end position="104"/>
    </location>
</feature>
<dbReference type="EMBL" id="QBUD01000001">
    <property type="protein sequence ID" value="PUB18799.1"/>
    <property type="molecule type" value="Genomic_DNA"/>
</dbReference>
<organism evidence="3 4">
    <name type="scientific">Yoonia sediminilitoris</name>
    <dbReference type="NCBI Taxonomy" id="1286148"/>
    <lineage>
        <taxon>Bacteria</taxon>
        <taxon>Pseudomonadati</taxon>
        <taxon>Pseudomonadota</taxon>
        <taxon>Alphaproteobacteria</taxon>
        <taxon>Rhodobacterales</taxon>
        <taxon>Paracoccaceae</taxon>
        <taxon>Yoonia</taxon>
    </lineage>
</organism>
<keyword evidence="2" id="KW-1133">Transmembrane helix</keyword>
<protein>
    <submittedName>
        <fullName evidence="3">Uncharacterized protein</fullName>
    </submittedName>
</protein>
<reference evidence="3 4" key="1">
    <citation type="submission" date="2018-04" db="EMBL/GenBank/DDBJ databases">
        <title>Genomic Encyclopedia of Archaeal and Bacterial Type Strains, Phase II (KMG-II): from individual species to whole genera.</title>
        <authorList>
            <person name="Goeker M."/>
        </authorList>
    </citation>
    <scope>NUCLEOTIDE SEQUENCE [LARGE SCALE GENOMIC DNA]</scope>
    <source>
        <strain evidence="3 4">DSM 29955</strain>
    </source>
</reference>
<evidence type="ECO:0000256" key="2">
    <source>
        <dbReference type="SAM" id="Phobius"/>
    </source>
</evidence>
<evidence type="ECO:0000313" key="4">
    <source>
        <dbReference type="Proteomes" id="UP000244523"/>
    </source>
</evidence>
<evidence type="ECO:0000313" key="3">
    <source>
        <dbReference type="EMBL" id="PUB18799.1"/>
    </source>
</evidence>
<feature type="transmembrane region" description="Helical" evidence="2">
    <location>
        <begin position="54"/>
        <end position="77"/>
    </location>
</feature>
<dbReference type="AlphaFoldDB" id="A0A2T6KQG4"/>